<feature type="domain" description="Xylanolytic transcriptional activator regulatory" evidence="3">
    <location>
        <begin position="303"/>
        <end position="375"/>
    </location>
</feature>
<proteinExistence type="predicted"/>
<dbReference type="AlphaFoldDB" id="A0AAE8M1W7"/>
<dbReference type="Proteomes" id="UP001187734">
    <property type="component" value="Unassembled WGS sequence"/>
</dbReference>
<feature type="compositionally biased region" description="Polar residues" evidence="2">
    <location>
        <begin position="69"/>
        <end position="80"/>
    </location>
</feature>
<comment type="caution">
    <text evidence="4">The sequence shown here is derived from an EMBL/GenBank/DDBJ whole genome shotgun (WGS) entry which is preliminary data.</text>
</comment>
<gene>
    <name evidence="4" type="ORF">FTOL_02353</name>
</gene>
<dbReference type="PANTHER" id="PTHR46910">
    <property type="entry name" value="TRANSCRIPTION FACTOR PDR1"/>
    <property type="match status" value="1"/>
</dbReference>
<evidence type="ECO:0000256" key="2">
    <source>
        <dbReference type="SAM" id="MobiDB-lite"/>
    </source>
</evidence>
<dbReference type="SMART" id="SM00906">
    <property type="entry name" value="Fungal_trans"/>
    <property type="match status" value="1"/>
</dbReference>
<evidence type="ECO:0000313" key="4">
    <source>
        <dbReference type="EMBL" id="SPJ72624.1"/>
    </source>
</evidence>
<dbReference type="EMBL" id="ONZP01000070">
    <property type="protein sequence ID" value="SPJ72624.1"/>
    <property type="molecule type" value="Genomic_DNA"/>
</dbReference>
<dbReference type="InterPro" id="IPR007219">
    <property type="entry name" value="XnlR_reg_dom"/>
</dbReference>
<dbReference type="GO" id="GO:0006351">
    <property type="term" value="P:DNA-templated transcription"/>
    <property type="evidence" value="ECO:0007669"/>
    <property type="project" value="InterPro"/>
</dbReference>
<dbReference type="GO" id="GO:0003677">
    <property type="term" value="F:DNA binding"/>
    <property type="evidence" value="ECO:0007669"/>
    <property type="project" value="InterPro"/>
</dbReference>
<evidence type="ECO:0000313" key="5">
    <source>
        <dbReference type="Proteomes" id="UP001187734"/>
    </source>
</evidence>
<keyword evidence="5" id="KW-1185">Reference proteome</keyword>
<reference evidence="4" key="1">
    <citation type="submission" date="2018-03" db="EMBL/GenBank/DDBJ databases">
        <authorList>
            <person name="Guldener U."/>
        </authorList>
    </citation>
    <scope>NUCLEOTIDE SEQUENCE</scope>
</reference>
<dbReference type="GO" id="GO:0003700">
    <property type="term" value="F:DNA-binding transcription factor activity"/>
    <property type="evidence" value="ECO:0007669"/>
    <property type="project" value="InterPro"/>
</dbReference>
<dbReference type="CDD" id="cd12148">
    <property type="entry name" value="fungal_TF_MHR"/>
    <property type="match status" value="1"/>
</dbReference>
<accession>A0AAE8M1W7</accession>
<organism evidence="4 5">
    <name type="scientific">Fusarium torulosum</name>
    <dbReference type="NCBI Taxonomy" id="33205"/>
    <lineage>
        <taxon>Eukaryota</taxon>
        <taxon>Fungi</taxon>
        <taxon>Dikarya</taxon>
        <taxon>Ascomycota</taxon>
        <taxon>Pezizomycotina</taxon>
        <taxon>Sordariomycetes</taxon>
        <taxon>Hypocreomycetidae</taxon>
        <taxon>Hypocreales</taxon>
        <taxon>Nectriaceae</taxon>
        <taxon>Fusarium</taxon>
    </lineage>
</organism>
<dbReference type="GO" id="GO:0008270">
    <property type="term" value="F:zinc ion binding"/>
    <property type="evidence" value="ECO:0007669"/>
    <property type="project" value="InterPro"/>
</dbReference>
<feature type="region of interest" description="Disordered" evidence="2">
    <location>
        <begin position="69"/>
        <end position="107"/>
    </location>
</feature>
<evidence type="ECO:0000256" key="1">
    <source>
        <dbReference type="ARBA" id="ARBA00023242"/>
    </source>
</evidence>
<feature type="compositionally biased region" description="Polar residues" evidence="2">
    <location>
        <begin position="87"/>
        <end position="106"/>
    </location>
</feature>
<name>A0AAE8M1W7_9HYPO</name>
<protein>
    <recommendedName>
        <fullName evidence="3">Xylanolytic transcriptional activator regulatory domain-containing protein</fullName>
    </recommendedName>
</protein>
<dbReference type="PANTHER" id="PTHR46910:SF5">
    <property type="entry name" value="ZN(II)2CYS6 TRANSCRIPTION FACTOR (EUROFUNG)"/>
    <property type="match status" value="1"/>
</dbReference>
<dbReference type="Pfam" id="PF04082">
    <property type="entry name" value="Fungal_trans"/>
    <property type="match status" value="1"/>
</dbReference>
<sequence>MSPRVSSMADDSQLDAVAGRELSVGPTQDASSTAFPLRRACEACRSRKKIDLIDRRLETITRLLHDLQTLSPSPGAHSTTPVPPNTENPAIMASSSTSIDGTSKPTTVEPPFVEGRSPVASHSAFPSSLHQQAVHNGRLHGLDLDINETLDSLHSILGTFKQQTSKADMSYPLAGPSLRHSFRGSEMPPIEKAVALLHRAKIWLHDLFPVGNLSSICLRVYFSEHFSEADFIIANSGLLQLFIEQSEGIPDKTESLNYAHICRTNLETALVNLPLHLPATLDMISALLLGAFHTIEISKPSLCWILSLKASELAQTLGYHRIPCTKEGVVAEEKRQGQLLFWFTYFIDKSLSLRLGRASTIQDWDITTPMILEPGTCSLIDVSITMWINTARCQGKIYESLYSPDSIKQPNHVRKSRVQAISNDLYKIAREAYEIRNNYLQKDRDTLGHRLIEYMTLSDDFLRLSLLTLVYRASPTSPGSPSAFIPDCLEAARATLQRHQDFVTTFNDITSTYFKTYIHWTLLFAPFTPFIVLFCHVVESPQEAEEDLNRLDSFVASIEAVAPTLSDAASKMHRLFGVLSKIAQRYTVYRSSTLSRGQDPTDEQAILNAYLTALGFPPMNEENCEQESTDFSAVTNQDVNIRQALDGDFNNMPGVEDQGGMLTTAWIGHTTELGEWFEGNHHMMNLLEGQASLDFSFLG</sequence>
<evidence type="ECO:0000259" key="3">
    <source>
        <dbReference type="SMART" id="SM00906"/>
    </source>
</evidence>
<dbReference type="InterPro" id="IPR050987">
    <property type="entry name" value="AtrR-like"/>
</dbReference>
<keyword evidence="1" id="KW-0539">Nucleus</keyword>